<dbReference type="EMBL" id="AYYX01000004">
    <property type="protein sequence ID" value="KRM89544.1"/>
    <property type="molecule type" value="Genomic_DNA"/>
</dbReference>
<gene>
    <name evidence="2" type="ORF">FD21_GL001402</name>
</gene>
<dbReference type="InterPro" id="IPR012454">
    <property type="entry name" value="DUF1659"/>
</dbReference>
<dbReference type="STRING" id="1133569.FD21_GL001402"/>
<sequence length="66" mass="7037">MSTTWVKSSLTTTTTSQDGNKLKRTFNNLRSDATAENIASFGDILAILTGLSTEAINLTIVSSISK</sequence>
<protein>
    <recommendedName>
        <fullName evidence="1">DUF1659 domain-containing protein</fullName>
    </recommendedName>
</protein>
<reference evidence="2 3" key="1">
    <citation type="journal article" date="2015" name="Genome Announc.">
        <title>Expanding the biotechnology potential of lactobacilli through comparative genomics of 213 strains and associated genera.</title>
        <authorList>
            <person name="Sun Z."/>
            <person name="Harris H.M."/>
            <person name="McCann A."/>
            <person name="Guo C."/>
            <person name="Argimon S."/>
            <person name="Zhang W."/>
            <person name="Yang X."/>
            <person name="Jeffery I.B."/>
            <person name="Cooney J.C."/>
            <person name="Kagawa T.F."/>
            <person name="Liu W."/>
            <person name="Song Y."/>
            <person name="Salvetti E."/>
            <person name="Wrobel A."/>
            <person name="Rasinkangas P."/>
            <person name="Parkhill J."/>
            <person name="Rea M.C."/>
            <person name="O'Sullivan O."/>
            <person name="Ritari J."/>
            <person name="Douillard F.P."/>
            <person name="Paul Ross R."/>
            <person name="Yang R."/>
            <person name="Briner A.E."/>
            <person name="Felis G.E."/>
            <person name="de Vos W.M."/>
            <person name="Barrangou R."/>
            <person name="Klaenhammer T.R."/>
            <person name="Caufield P.W."/>
            <person name="Cui Y."/>
            <person name="Zhang H."/>
            <person name="O'Toole P.W."/>
        </authorList>
    </citation>
    <scope>NUCLEOTIDE SEQUENCE [LARGE SCALE GENOMIC DNA]</scope>
    <source>
        <strain evidence="2 3">DSM 20605</strain>
    </source>
</reference>
<organism evidence="2 3">
    <name type="scientific">Liquorilactobacillus vini DSM 20605</name>
    <dbReference type="NCBI Taxonomy" id="1133569"/>
    <lineage>
        <taxon>Bacteria</taxon>
        <taxon>Bacillati</taxon>
        <taxon>Bacillota</taxon>
        <taxon>Bacilli</taxon>
        <taxon>Lactobacillales</taxon>
        <taxon>Lactobacillaceae</taxon>
        <taxon>Liquorilactobacillus</taxon>
    </lineage>
</organism>
<feature type="domain" description="DUF1659" evidence="1">
    <location>
        <begin position="3"/>
        <end position="65"/>
    </location>
</feature>
<dbReference type="Proteomes" id="UP000051576">
    <property type="component" value="Unassembled WGS sequence"/>
</dbReference>
<dbReference type="PATRIC" id="fig|1133569.4.peg.1536"/>
<name>A0A0R2CCW4_9LACO</name>
<evidence type="ECO:0000313" key="3">
    <source>
        <dbReference type="Proteomes" id="UP000051576"/>
    </source>
</evidence>
<proteinExistence type="predicted"/>
<dbReference type="OrthoDB" id="2324006at2"/>
<dbReference type="AlphaFoldDB" id="A0A0R2CCW4"/>
<accession>A0A0R2CCW4</accession>
<evidence type="ECO:0000313" key="2">
    <source>
        <dbReference type="EMBL" id="KRM89544.1"/>
    </source>
</evidence>
<evidence type="ECO:0000259" key="1">
    <source>
        <dbReference type="Pfam" id="PF07872"/>
    </source>
</evidence>
<comment type="caution">
    <text evidence="2">The sequence shown here is derived from an EMBL/GenBank/DDBJ whole genome shotgun (WGS) entry which is preliminary data.</text>
</comment>
<dbReference type="Pfam" id="PF07872">
    <property type="entry name" value="DUF1659"/>
    <property type="match status" value="1"/>
</dbReference>
<dbReference type="RefSeq" id="WP_010579460.1">
    <property type="nucleotide sequence ID" value="NZ_AHYZ01000010.1"/>
</dbReference>
<dbReference type="eggNOG" id="ENOG5030A9Q">
    <property type="taxonomic scope" value="Bacteria"/>
</dbReference>
<keyword evidence="3" id="KW-1185">Reference proteome</keyword>